<organism evidence="8 9">
    <name type="scientific">Peronospora farinosa</name>
    <dbReference type="NCBI Taxonomy" id="134698"/>
    <lineage>
        <taxon>Eukaryota</taxon>
        <taxon>Sar</taxon>
        <taxon>Stramenopiles</taxon>
        <taxon>Oomycota</taxon>
        <taxon>Peronosporomycetes</taxon>
        <taxon>Peronosporales</taxon>
        <taxon>Peronosporaceae</taxon>
        <taxon>Peronospora</taxon>
    </lineage>
</organism>
<dbReference type="Pfam" id="PF20173">
    <property type="entry name" value="ZnF_RZ-type"/>
    <property type="match status" value="1"/>
</dbReference>
<keyword evidence="5" id="KW-0862">Zinc</keyword>
<protein>
    <recommendedName>
        <fullName evidence="7">RZ-type domain-containing protein</fullName>
    </recommendedName>
</protein>
<evidence type="ECO:0000256" key="1">
    <source>
        <dbReference type="ARBA" id="ARBA00004496"/>
    </source>
</evidence>
<dbReference type="AlphaFoldDB" id="A0AAV0TLC8"/>
<evidence type="ECO:0000256" key="5">
    <source>
        <dbReference type="ARBA" id="ARBA00022833"/>
    </source>
</evidence>
<dbReference type="GO" id="GO:0008270">
    <property type="term" value="F:zinc ion binding"/>
    <property type="evidence" value="ECO:0007669"/>
    <property type="project" value="UniProtKB-KW"/>
</dbReference>
<accession>A0AAV0TLC8</accession>
<evidence type="ECO:0000256" key="6">
    <source>
        <dbReference type="ARBA" id="ARBA00022859"/>
    </source>
</evidence>
<gene>
    <name evidence="8" type="ORF">PFR002_LOCUS4650</name>
</gene>
<name>A0AAV0TLC8_9STRA</name>
<dbReference type="EMBL" id="CANTFK010000710">
    <property type="protein sequence ID" value="CAI5723389.1"/>
    <property type="molecule type" value="Genomic_DNA"/>
</dbReference>
<dbReference type="GO" id="GO:0004842">
    <property type="term" value="F:ubiquitin-protein transferase activity"/>
    <property type="evidence" value="ECO:0007669"/>
    <property type="project" value="InterPro"/>
</dbReference>
<evidence type="ECO:0000313" key="9">
    <source>
        <dbReference type="Proteomes" id="UP001159659"/>
    </source>
</evidence>
<dbReference type="PROSITE" id="PS51981">
    <property type="entry name" value="ZF_RZ"/>
    <property type="match status" value="1"/>
</dbReference>
<evidence type="ECO:0000256" key="3">
    <source>
        <dbReference type="ARBA" id="ARBA00022723"/>
    </source>
</evidence>
<sequence>MVTVRKSVSDCCRAVTGAVAFAMGNCLAPHVSVSVTFSAVSMDLVTTHAANLVLPVRNHATGVVNIVEIVLCLAVHLAIGDCATSDAQNYSSVGIGAPVFVEKTTYAEINPFEDPILVLPCCSIIYTMGTLDGTLFMNTYYDINGKPRGPLPEGYLDMPQCPNCKKPIRGLRRYGRRRLANLQERTNAAVDKGDLAQDKTLRHDLRSFGNTVKQPPCQKIFEACVALVTKTMGGQGGGDVDIDMKTLPVPNSAFPYVGYYYLLTAQLMLLSATTTKAESYARRALNQFVKESFSLQSQEARLVLTQILLAKAEAKLNETVKTQKERQEREEVVLQLTFESQSLLCSLAESGISFLSRHADNVRGLRHKLEMIVQRAKNVTFYQNVSMEEMKTIKLAMQTEFQGSGHWYRCINGHSYSIGECGMAMEQTHCPECGALVGGVNHSFVEGTVLDEQMDSM</sequence>
<feature type="domain" description="RZ-type" evidence="7">
    <location>
        <begin position="385"/>
        <end position="457"/>
    </location>
</feature>
<comment type="subcellular location">
    <subcellularLocation>
        <location evidence="1">Cytoplasm</location>
    </subcellularLocation>
</comment>
<keyword evidence="3" id="KW-0479">Metal-binding</keyword>
<keyword evidence="4" id="KW-0863">Zinc-finger</keyword>
<evidence type="ECO:0000256" key="2">
    <source>
        <dbReference type="ARBA" id="ARBA00022490"/>
    </source>
</evidence>
<dbReference type="Proteomes" id="UP001159659">
    <property type="component" value="Unassembled WGS sequence"/>
</dbReference>
<evidence type="ECO:0000256" key="4">
    <source>
        <dbReference type="ARBA" id="ARBA00022771"/>
    </source>
</evidence>
<comment type="caution">
    <text evidence="8">The sequence shown here is derived from an EMBL/GenBank/DDBJ whole genome shotgun (WGS) entry which is preliminary data.</text>
</comment>
<proteinExistence type="predicted"/>
<dbReference type="InterPro" id="IPR031248">
    <property type="entry name" value="RNF213"/>
</dbReference>
<keyword evidence="6" id="KW-0391">Immunity</keyword>
<evidence type="ECO:0000313" key="8">
    <source>
        <dbReference type="EMBL" id="CAI5723389.1"/>
    </source>
</evidence>
<evidence type="ECO:0000259" key="7">
    <source>
        <dbReference type="PROSITE" id="PS51981"/>
    </source>
</evidence>
<dbReference type="InterPro" id="IPR046439">
    <property type="entry name" value="ZF_RZ_dom"/>
</dbReference>
<dbReference type="PANTHER" id="PTHR22605">
    <property type="entry name" value="RZ-TYPE DOMAIN-CONTAINING PROTEIN"/>
    <property type="match status" value="1"/>
</dbReference>
<dbReference type="PANTHER" id="PTHR22605:SF16">
    <property type="entry name" value="E3 UBIQUITIN-PROTEIN LIGASE RNF213"/>
    <property type="match status" value="1"/>
</dbReference>
<keyword evidence="2" id="KW-0963">Cytoplasm</keyword>
<dbReference type="GO" id="GO:0016887">
    <property type="term" value="F:ATP hydrolysis activity"/>
    <property type="evidence" value="ECO:0007669"/>
    <property type="project" value="InterPro"/>
</dbReference>
<reference evidence="8" key="1">
    <citation type="submission" date="2022-12" db="EMBL/GenBank/DDBJ databases">
        <authorList>
            <person name="Webb A."/>
        </authorList>
    </citation>
    <scope>NUCLEOTIDE SEQUENCE</scope>
    <source>
        <strain evidence="8">Pf2</strain>
    </source>
</reference>
<dbReference type="GO" id="GO:0002376">
    <property type="term" value="P:immune system process"/>
    <property type="evidence" value="ECO:0007669"/>
    <property type="project" value="UniProtKB-KW"/>
</dbReference>
<dbReference type="GO" id="GO:0005737">
    <property type="term" value="C:cytoplasm"/>
    <property type="evidence" value="ECO:0007669"/>
    <property type="project" value="UniProtKB-SubCell"/>
</dbReference>